<dbReference type="OrthoDB" id="203440at2759"/>
<dbReference type="AlphaFoldDB" id="A0A9K3K6W7"/>
<evidence type="ECO:0000313" key="3">
    <source>
        <dbReference type="EMBL" id="KAG7349927.1"/>
    </source>
</evidence>
<evidence type="ECO:0000256" key="1">
    <source>
        <dbReference type="SAM" id="MobiDB-lite"/>
    </source>
</evidence>
<protein>
    <submittedName>
        <fullName evidence="2">Uncharacterized protein</fullName>
    </submittedName>
</protein>
<proteinExistence type="predicted"/>
<dbReference type="EMBL" id="JAGRRH010000072">
    <property type="protein sequence ID" value="KAG7337824.1"/>
    <property type="molecule type" value="Genomic_DNA"/>
</dbReference>
<organism evidence="2 4">
    <name type="scientific">Nitzschia inconspicua</name>
    <dbReference type="NCBI Taxonomy" id="303405"/>
    <lineage>
        <taxon>Eukaryota</taxon>
        <taxon>Sar</taxon>
        <taxon>Stramenopiles</taxon>
        <taxon>Ochrophyta</taxon>
        <taxon>Bacillariophyta</taxon>
        <taxon>Bacillariophyceae</taxon>
        <taxon>Bacillariophycidae</taxon>
        <taxon>Bacillariales</taxon>
        <taxon>Bacillariaceae</taxon>
        <taxon>Nitzschia</taxon>
    </lineage>
</organism>
<name>A0A9K3K6W7_9STRA</name>
<feature type="region of interest" description="Disordered" evidence="1">
    <location>
        <begin position="1"/>
        <end position="50"/>
    </location>
</feature>
<comment type="caution">
    <text evidence="2">The sequence shown here is derived from an EMBL/GenBank/DDBJ whole genome shotgun (WGS) entry which is preliminary data.</text>
</comment>
<evidence type="ECO:0000313" key="2">
    <source>
        <dbReference type="EMBL" id="KAG7337824.1"/>
    </source>
</evidence>
<keyword evidence="4" id="KW-1185">Reference proteome</keyword>
<accession>A0A9K3K6W7</accession>
<gene>
    <name evidence="3" type="ORF">IV203_012524</name>
    <name evidence="2" type="ORF">IV203_012709</name>
</gene>
<feature type="compositionally biased region" description="Low complexity" evidence="1">
    <location>
        <begin position="171"/>
        <end position="186"/>
    </location>
</feature>
<feature type="compositionally biased region" description="Basic and acidic residues" evidence="1">
    <location>
        <begin position="195"/>
        <end position="212"/>
    </location>
</feature>
<feature type="region of interest" description="Disordered" evidence="1">
    <location>
        <begin position="62"/>
        <end position="86"/>
    </location>
</feature>
<feature type="region of interest" description="Disordered" evidence="1">
    <location>
        <begin position="171"/>
        <end position="224"/>
    </location>
</feature>
<dbReference type="Proteomes" id="UP000693970">
    <property type="component" value="Unassembled WGS sequence"/>
</dbReference>
<reference evidence="2" key="1">
    <citation type="journal article" date="2021" name="Sci. Rep.">
        <title>Diploid genomic architecture of Nitzschia inconspicua, an elite biomass production diatom.</title>
        <authorList>
            <person name="Oliver A."/>
            <person name="Podell S."/>
            <person name="Pinowska A."/>
            <person name="Traller J.C."/>
            <person name="Smith S.R."/>
            <person name="McClure R."/>
            <person name="Beliaev A."/>
            <person name="Bohutskyi P."/>
            <person name="Hill E.A."/>
            <person name="Rabines A."/>
            <person name="Zheng H."/>
            <person name="Allen L.Z."/>
            <person name="Kuo A."/>
            <person name="Grigoriev I.V."/>
            <person name="Allen A.E."/>
            <person name="Hazlebeck D."/>
            <person name="Allen E.E."/>
        </authorList>
    </citation>
    <scope>NUCLEOTIDE SEQUENCE</scope>
    <source>
        <strain evidence="2">Hildebrandi</strain>
    </source>
</reference>
<reference evidence="2" key="2">
    <citation type="submission" date="2021-04" db="EMBL/GenBank/DDBJ databases">
        <authorList>
            <person name="Podell S."/>
        </authorList>
    </citation>
    <scope>NUCLEOTIDE SEQUENCE</scope>
    <source>
        <strain evidence="2">Hildebrandi</strain>
    </source>
</reference>
<feature type="compositionally biased region" description="Basic and acidic residues" evidence="1">
    <location>
        <begin position="32"/>
        <end position="41"/>
    </location>
</feature>
<dbReference type="EMBL" id="JAGRRH010000019">
    <property type="protein sequence ID" value="KAG7349927.1"/>
    <property type="molecule type" value="Genomic_DNA"/>
</dbReference>
<sequence>MLEVLRRAHTSRHKEPSTNTVYRAPRLAAVPYKHDVQDQRRQQNKRRQRRLRAGELAQTLKAQYGDAPDQEDIHGGGNTDLYGKQRSASKKLAQLEADRTEYEENAMTRLMVSRKEKKERKRIERMLQGGRMGNLVREMEKFGRDVGNIHNDDDKERNFHHQTRALEDFHNNQGGAVSNANNNNNNNKRHANGKRRPEKDNNNHAEHRDSQSKKGKTTSKTQKIVTSCPVWEMRREKCLLTVNA</sequence>
<evidence type="ECO:0000313" key="4">
    <source>
        <dbReference type="Proteomes" id="UP000693970"/>
    </source>
</evidence>